<evidence type="ECO:0000256" key="2">
    <source>
        <dbReference type="ARBA" id="ARBA00012438"/>
    </source>
</evidence>
<keyword evidence="3" id="KW-0597">Phosphoprotein</keyword>
<evidence type="ECO:0000256" key="5">
    <source>
        <dbReference type="ARBA" id="ARBA00022777"/>
    </source>
</evidence>
<dbReference type="InterPro" id="IPR004358">
    <property type="entry name" value="Sig_transdc_His_kin-like_C"/>
</dbReference>
<dbReference type="GO" id="GO:0000155">
    <property type="term" value="F:phosphorelay sensor kinase activity"/>
    <property type="evidence" value="ECO:0007669"/>
    <property type="project" value="InterPro"/>
</dbReference>
<keyword evidence="6" id="KW-0902">Two-component regulatory system</keyword>
<name>A0A2T7BDW2_9BACT</name>
<evidence type="ECO:0000259" key="8">
    <source>
        <dbReference type="PROSITE" id="PS50109"/>
    </source>
</evidence>
<evidence type="ECO:0000256" key="7">
    <source>
        <dbReference type="SAM" id="Phobius"/>
    </source>
</evidence>
<proteinExistence type="predicted"/>
<dbReference type="SMART" id="SM00387">
    <property type="entry name" value="HATPase_c"/>
    <property type="match status" value="1"/>
</dbReference>
<dbReference type="SMART" id="SM00388">
    <property type="entry name" value="HisKA"/>
    <property type="match status" value="1"/>
</dbReference>
<dbReference type="Gene3D" id="1.10.287.130">
    <property type="match status" value="1"/>
</dbReference>
<dbReference type="Pfam" id="PF00512">
    <property type="entry name" value="HisKA"/>
    <property type="match status" value="1"/>
</dbReference>
<evidence type="ECO:0000313" key="10">
    <source>
        <dbReference type="Proteomes" id="UP000244450"/>
    </source>
</evidence>
<comment type="caution">
    <text evidence="9">The sequence shown here is derived from an EMBL/GenBank/DDBJ whole genome shotgun (WGS) entry which is preliminary data.</text>
</comment>
<dbReference type="EMBL" id="QCYK01000003">
    <property type="protein sequence ID" value="PUZ23265.1"/>
    <property type="molecule type" value="Genomic_DNA"/>
</dbReference>
<evidence type="ECO:0000256" key="3">
    <source>
        <dbReference type="ARBA" id="ARBA00022553"/>
    </source>
</evidence>
<keyword evidence="4" id="KW-0808">Transferase</keyword>
<keyword evidence="7" id="KW-1133">Transmembrane helix</keyword>
<dbReference type="Pfam" id="PF02518">
    <property type="entry name" value="HATPase_c"/>
    <property type="match status" value="1"/>
</dbReference>
<dbReference type="CDD" id="cd00075">
    <property type="entry name" value="HATPase"/>
    <property type="match status" value="1"/>
</dbReference>
<dbReference type="SUPFAM" id="SSF48452">
    <property type="entry name" value="TPR-like"/>
    <property type="match status" value="1"/>
</dbReference>
<dbReference type="InterPro" id="IPR050736">
    <property type="entry name" value="Sensor_HK_Regulatory"/>
</dbReference>
<dbReference type="PROSITE" id="PS50109">
    <property type="entry name" value="HIS_KIN"/>
    <property type="match status" value="1"/>
</dbReference>
<keyword evidence="10" id="KW-1185">Reference proteome</keyword>
<evidence type="ECO:0000256" key="6">
    <source>
        <dbReference type="ARBA" id="ARBA00023012"/>
    </source>
</evidence>
<dbReference type="AlphaFoldDB" id="A0A2T7BDW2"/>
<feature type="domain" description="Histidine kinase" evidence="8">
    <location>
        <begin position="462"/>
        <end position="677"/>
    </location>
</feature>
<feature type="transmembrane region" description="Helical" evidence="7">
    <location>
        <begin position="402"/>
        <end position="422"/>
    </location>
</feature>
<dbReference type="PANTHER" id="PTHR43711">
    <property type="entry name" value="TWO-COMPONENT HISTIDINE KINASE"/>
    <property type="match status" value="1"/>
</dbReference>
<reference evidence="9 10" key="1">
    <citation type="submission" date="2018-04" db="EMBL/GenBank/DDBJ databases">
        <title>Chitinophaga fuyangensis sp. nov., isolated from soil in a chemical factory.</title>
        <authorList>
            <person name="Chen K."/>
        </authorList>
    </citation>
    <scope>NUCLEOTIDE SEQUENCE [LARGE SCALE GENOMIC DNA]</scope>
    <source>
        <strain evidence="9 10">LY-1</strain>
    </source>
</reference>
<accession>A0A2T7BDW2</accession>
<dbReference type="InterPro" id="IPR011990">
    <property type="entry name" value="TPR-like_helical_dom_sf"/>
</dbReference>
<dbReference type="Proteomes" id="UP000244450">
    <property type="component" value="Unassembled WGS sequence"/>
</dbReference>
<dbReference type="InterPro" id="IPR003661">
    <property type="entry name" value="HisK_dim/P_dom"/>
</dbReference>
<dbReference type="InterPro" id="IPR003594">
    <property type="entry name" value="HATPase_dom"/>
</dbReference>
<organism evidence="9 10">
    <name type="scientific">Chitinophaga parva</name>
    <dbReference type="NCBI Taxonomy" id="2169414"/>
    <lineage>
        <taxon>Bacteria</taxon>
        <taxon>Pseudomonadati</taxon>
        <taxon>Bacteroidota</taxon>
        <taxon>Chitinophagia</taxon>
        <taxon>Chitinophagales</taxon>
        <taxon>Chitinophagaceae</taxon>
        <taxon>Chitinophaga</taxon>
    </lineage>
</organism>
<gene>
    <name evidence="9" type="ORF">DCC81_23005</name>
</gene>
<protein>
    <recommendedName>
        <fullName evidence="2">histidine kinase</fullName>
        <ecNumber evidence="2">2.7.13.3</ecNumber>
    </recommendedName>
</protein>
<dbReference type="PANTHER" id="PTHR43711:SF28">
    <property type="entry name" value="SENSOR HISTIDINE KINASE YXDK"/>
    <property type="match status" value="1"/>
</dbReference>
<dbReference type="EC" id="2.7.13.3" evidence="2"/>
<evidence type="ECO:0000313" key="9">
    <source>
        <dbReference type="EMBL" id="PUZ23265.1"/>
    </source>
</evidence>
<evidence type="ECO:0000256" key="4">
    <source>
        <dbReference type="ARBA" id="ARBA00022679"/>
    </source>
</evidence>
<dbReference type="InterPro" id="IPR005467">
    <property type="entry name" value="His_kinase_dom"/>
</dbReference>
<dbReference type="InterPro" id="IPR036097">
    <property type="entry name" value="HisK_dim/P_sf"/>
</dbReference>
<evidence type="ECO:0000256" key="1">
    <source>
        <dbReference type="ARBA" id="ARBA00000085"/>
    </source>
</evidence>
<dbReference type="SUPFAM" id="SSF47384">
    <property type="entry name" value="Homodimeric domain of signal transducing histidine kinase"/>
    <property type="match status" value="1"/>
</dbReference>
<keyword evidence="7" id="KW-0472">Membrane</keyword>
<dbReference type="Gene3D" id="3.30.565.10">
    <property type="entry name" value="Histidine kinase-like ATPase, C-terminal domain"/>
    <property type="match status" value="1"/>
</dbReference>
<dbReference type="Gene3D" id="1.25.40.10">
    <property type="entry name" value="Tetratricopeptide repeat domain"/>
    <property type="match status" value="1"/>
</dbReference>
<dbReference type="InterPro" id="IPR036890">
    <property type="entry name" value="HATPase_C_sf"/>
</dbReference>
<keyword evidence="7" id="KW-0812">Transmembrane</keyword>
<dbReference type="PRINTS" id="PR00344">
    <property type="entry name" value="BCTRLSENSOR"/>
</dbReference>
<dbReference type="OrthoDB" id="9781208at2"/>
<sequence length="694" mass="78847">MAAARCGCGVQGIDFSINSIIFSPDRKGTTTKSLRQLHPTFMFLKHRLLFLLGWICYGGSLFGQSPAADSLQRVLKSHPQADTGRVNLLNQLARLLVTQDGELAQKYSSEAVELAGNLHYDKGRVLALRNQALGENFKGNLDQQMELTVQALQIAERLKDKQLMAILLNDEGNIYIEEANADRGLPLLLRSLELKKELKEKAEISKTLNNIGSVYLSDNMPDSALYFLRQSEAIKLAMNDHRGLAYTYENMGLAHRLLGNHNNAFDYLDLSRKYYEETHNLQGLTKIYLDLAQTSAVLRKFKEADRYFVVADSLNEIVKNPKNKMIAYQAHAVLDSARGDFKKALADYKEYAMLNTDYFNVQKDRYMTNAAEKYESEKKQRENDALLHQQQAHLATIRHQRMLEVSGLLVLVVILGITFLVFRLNRKLNLKNAESLEQNKIIISQNEKLESLVQVKDRIFSVISHDLRSPLAILDGLLFLLRDEKIPPEQFRQYTNELWRDTKNTSYMMDNLLQWASSQMKGIRLQADDFDLVEALHEEFDLLCTLSRQKEVHLFSELEGPLMVYADQDMIKLVLRNLISNAVKFTPAGGHIRIFATRHKGLVEVSVADNGTGIPAAEHAKIFSHIYYSTTGTQNEKGCGLGLPLSKEFIERNNGTIRFVSEENVGTTFTFTIPVSEEEDIRPRHLEAKLAQTK</sequence>
<dbReference type="SUPFAM" id="SSF55874">
    <property type="entry name" value="ATPase domain of HSP90 chaperone/DNA topoisomerase II/histidine kinase"/>
    <property type="match status" value="1"/>
</dbReference>
<keyword evidence="5" id="KW-0418">Kinase</keyword>
<dbReference type="CDD" id="cd00082">
    <property type="entry name" value="HisKA"/>
    <property type="match status" value="1"/>
</dbReference>
<comment type="catalytic activity">
    <reaction evidence="1">
        <text>ATP + protein L-histidine = ADP + protein N-phospho-L-histidine.</text>
        <dbReference type="EC" id="2.7.13.3"/>
    </reaction>
</comment>